<dbReference type="GO" id="GO:0006355">
    <property type="term" value="P:regulation of DNA-templated transcription"/>
    <property type="evidence" value="ECO:0007669"/>
    <property type="project" value="InterPro"/>
</dbReference>
<feature type="domain" description="HTH merR-type" evidence="1">
    <location>
        <begin position="10"/>
        <end position="45"/>
    </location>
</feature>
<dbReference type="EMBL" id="BSUM01000002">
    <property type="protein sequence ID" value="GMA33629.1"/>
    <property type="molecule type" value="Genomic_DNA"/>
</dbReference>
<protein>
    <recommendedName>
        <fullName evidence="1">HTH merR-type domain-containing protein</fullName>
    </recommendedName>
</protein>
<accession>A0AA37XIA8</accession>
<reference evidence="3" key="2">
    <citation type="submission" date="2023-02" db="EMBL/GenBank/DDBJ databases">
        <authorList>
            <person name="Sun Q."/>
            <person name="Mori K."/>
        </authorList>
    </citation>
    <scope>NUCLEOTIDE SEQUENCE</scope>
    <source>
        <strain evidence="3">NBRC 112290</strain>
    </source>
</reference>
<reference evidence="3" key="1">
    <citation type="journal article" date="2014" name="Int. J. Syst. Evol. Microbiol.">
        <title>Complete genome sequence of Corynebacterium casei LMG S-19264T (=DSM 44701T), isolated from a smear-ripened cheese.</title>
        <authorList>
            <consortium name="US DOE Joint Genome Institute (JGI-PGF)"/>
            <person name="Walter F."/>
            <person name="Albersmeier A."/>
            <person name="Kalinowski J."/>
            <person name="Ruckert C."/>
        </authorList>
    </citation>
    <scope>NUCLEOTIDE SEQUENCE</scope>
    <source>
        <strain evidence="3">NBRC 112290</strain>
    </source>
</reference>
<dbReference type="AlphaFoldDB" id="A0AA37XIA8"/>
<dbReference type="GO" id="GO:0003677">
    <property type="term" value="F:DNA binding"/>
    <property type="evidence" value="ECO:0007669"/>
    <property type="project" value="InterPro"/>
</dbReference>
<dbReference type="InterPro" id="IPR000551">
    <property type="entry name" value="MerR-type_HTH_dom"/>
</dbReference>
<organism evidence="3 4">
    <name type="scientific">Litorihabitans aurantiacus</name>
    <dbReference type="NCBI Taxonomy" id="1930061"/>
    <lineage>
        <taxon>Bacteria</taxon>
        <taxon>Bacillati</taxon>
        <taxon>Actinomycetota</taxon>
        <taxon>Actinomycetes</taxon>
        <taxon>Micrococcales</taxon>
        <taxon>Beutenbergiaceae</taxon>
        <taxon>Litorihabitans</taxon>
    </lineage>
</organism>
<keyword evidence="4" id="KW-1185">Reference proteome</keyword>
<proteinExistence type="predicted"/>
<evidence type="ECO:0000259" key="1">
    <source>
        <dbReference type="Pfam" id="PF13411"/>
    </source>
</evidence>
<dbReference type="Proteomes" id="UP001157161">
    <property type="component" value="Unassembled WGS sequence"/>
</dbReference>
<comment type="caution">
    <text evidence="3">The sequence shown here is derived from an EMBL/GenBank/DDBJ whole genome shotgun (WGS) entry which is preliminary data.</text>
</comment>
<gene>
    <name evidence="2" type="ORF">GCM10025875_35100</name>
    <name evidence="3" type="ORF">GCM10025875_36210</name>
</gene>
<sequence>MTDDRDKWLPIADAARQFRILPDTIRTWARRGVVRSHRHRGRVAVHTDDVAAAEHEWRTRGKITGRRGRLGSNSGRES</sequence>
<evidence type="ECO:0000313" key="4">
    <source>
        <dbReference type="Proteomes" id="UP001157161"/>
    </source>
</evidence>
<dbReference type="EMBL" id="BSUM01000001">
    <property type="protein sequence ID" value="GMA33518.1"/>
    <property type="molecule type" value="Genomic_DNA"/>
</dbReference>
<dbReference type="SUPFAM" id="SSF46955">
    <property type="entry name" value="Putative DNA-binding domain"/>
    <property type="match status" value="1"/>
</dbReference>
<evidence type="ECO:0000313" key="2">
    <source>
        <dbReference type="EMBL" id="GMA33518.1"/>
    </source>
</evidence>
<name>A0AA37XIA8_9MICO</name>
<dbReference type="InterPro" id="IPR009061">
    <property type="entry name" value="DNA-bd_dom_put_sf"/>
</dbReference>
<dbReference type="Pfam" id="PF13411">
    <property type="entry name" value="MerR_1"/>
    <property type="match status" value="1"/>
</dbReference>
<evidence type="ECO:0000313" key="3">
    <source>
        <dbReference type="EMBL" id="GMA33629.1"/>
    </source>
</evidence>